<dbReference type="Gene3D" id="2.60.120.920">
    <property type="match status" value="1"/>
</dbReference>
<dbReference type="InterPro" id="IPR001870">
    <property type="entry name" value="B30.2/SPRY"/>
</dbReference>
<evidence type="ECO:0000313" key="4">
    <source>
        <dbReference type="WBParaSite" id="Gr19_v10_g4630.t1"/>
    </source>
</evidence>
<dbReference type="InterPro" id="IPR003877">
    <property type="entry name" value="SPRY_dom"/>
</dbReference>
<dbReference type="PROSITE" id="PS50188">
    <property type="entry name" value="B302_SPRY"/>
    <property type="match status" value="1"/>
</dbReference>
<protein>
    <submittedName>
        <fullName evidence="4">B30.2/SPRY domain-containing protein</fullName>
    </submittedName>
</protein>
<dbReference type="InterPro" id="IPR013320">
    <property type="entry name" value="ConA-like_dom_sf"/>
</dbReference>
<feature type="domain" description="B30.2/SPRY" evidence="2">
    <location>
        <begin position="43"/>
        <end position="231"/>
    </location>
</feature>
<proteinExistence type="predicted"/>
<reference evidence="4" key="1">
    <citation type="submission" date="2022-11" db="UniProtKB">
        <authorList>
            <consortium name="WormBaseParasite"/>
        </authorList>
    </citation>
    <scope>IDENTIFICATION</scope>
</reference>
<organism evidence="3 4">
    <name type="scientific">Globodera rostochiensis</name>
    <name type="common">Golden nematode worm</name>
    <name type="synonym">Heterodera rostochiensis</name>
    <dbReference type="NCBI Taxonomy" id="31243"/>
    <lineage>
        <taxon>Eukaryota</taxon>
        <taxon>Metazoa</taxon>
        <taxon>Ecdysozoa</taxon>
        <taxon>Nematoda</taxon>
        <taxon>Chromadorea</taxon>
        <taxon>Rhabditida</taxon>
        <taxon>Tylenchina</taxon>
        <taxon>Tylenchomorpha</taxon>
        <taxon>Tylenchoidea</taxon>
        <taxon>Heteroderidae</taxon>
        <taxon>Heteroderinae</taxon>
        <taxon>Globodera</taxon>
    </lineage>
</organism>
<dbReference type="SMART" id="SM00449">
    <property type="entry name" value="SPRY"/>
    <property type="match status" value="1"/>
</dbReference>
<evidence type="ECO:0000256" key="1">
    <source>
        <dbReference type="SAM" id="Coils"/>
    </source>
</evidence>
<evidence type="ECO:0000313" key="3">
    <source>
        <dbReference type="Proteomes" id="UP000887572"/>
    </source>
</evidence>
<dbReference type="CDD" id="cd12885">
    <property type="entry name" value="SPRY_RanBP_like"/>
    <property type="match status" value="1"/>
</dbReference>
<sequence>MEKYQKQQQQNIDEFTEKLKSLNAVQEAKNTLQEKIVKMEKCQNKQQLNIVDMQKTVAALREIGITPQNRWDSAARHKDLTLIAPNQLIWRSVLAEQPIPKKDLGIFYYEVKMSGKAGSVLIGLGTKPTPFNERVGDGSYSYESNGTFWGHAVERCLHFNGRPFIMDKPKFGVGDVVGCGVNLANRQIFHTKNGERLENTGLFVDAAELFPCVTLYNSGLKIGANFGPNFEHKF</sequence>
<keyword evidence="1" id="KW-0175">Coiled coil</keyword>
<dbReference type="InterPro" id="IPR044736">
    <property type="entry name" value="Gid1/RanBPM/SPLA_SPRY"/>
</dbReference>
<dbReference type="AlphaFoldDB" id="A0A914HUL9"/>
<dbReference type="Pfam" id="PF00622">
    <property type="entry name" value="SPRY"/>
    <property type="match status" value="1"/>
</dbReference>
<dbReference type="SUPFAM" id="SSF49899">
    <property type="entry name" value="Concanavalin A-like lectins/glucanases"/>
    <property type="match status" value="1"/>
</dbReference>
<feature type="coiled-coil region" evidence="1">
    <location>
        <begin position="5"/>
        <end position="45"/>
    </location>
</feature>
<accession>A0A914HUL9</accession>
<evidence type="ECO:0000259" key="2">
    <source>
        <dbReference type="PROSITE" id="PS50188"/>
    </source>
</evidence>
<keyword evidence="3" id="KW-1185">Reference proteome</keyword>
<name>A0A914HUL9_GLORO</name>
<dbReference type="Proteomes" id="UP000887572">
    <property type="component" value="Unplaced"/>
</dbReference>
<dbReference type="WBParaSite" id="Gr19_v10_g4630.t1">
    <property type="protein sequence ID" value="Gr19_v10_g4630.t1"/>
    <property type="gene ID" value="Gr19_v10_g4630"/>
</dbReference>
<dbReference type="InterPro" id="IPR043136">
    <property type="entry name" value="B30.2/SPRY_sf"/>
</dbReference>